<keyword evidence="2" id="KW-0378">Hydrolase</keyword>
<evidence type="ECO:0000313" key="2">
    <source>
        <dbReference type="EMBL" id="ORY78479.1"/>
    </source>
</evidence>
<dbReference type="Gene3D" id="3.60.10.10">
    <property type="entry name" value="Endonuclease/exonuclease/phosphatase"/>
    <property type="match status" value="1"/>
</dbReference>
<dbReference type="InParanoid" id="A0A1Y2F3N4"/>
<dbReference type="GO" id="GO:0004439">
    <property type="term" value="F:phosphatidylinositol-4,5-bisphosphate 5-phosphatase activity"/>
    <property type="evidence" value="ECO:0007669"/>
    <property type="project" value="TreeGrafter"/>
</dbReference>
<keyword evidence="3" id="KW-1185">Reference proteome</keyword>
<dbReference type="SMART" id="SM00128">
    <property type="entry name" value="IPPc"/>
    <property type="match status" value="1"/>
</dbReference>
<comment type="caution">
    <text evidence="2">The sequence shown here is derived from an EMBL/GenBank/DDBJ whole genome shotgun (WGS) entry which is preliminary data.</text>
</comment>
<dbReference type="GO" id="GO:0046856">
    <property type="term" value="P:phosphatidylinositol dephosphorylation"/>
    <property type="evidence" value="ECO:0007669"/>
    <property type="project" value="InterPro"/>
</dbReference>
<dbReference type="AlphaFoldDB" id="A0A1Y2F3N4"/>
<keyword evidence="2" id="KW-0269">Exonuclease</keyword>
<feature type="domain" description="Inositol polyphosphate-related phosphatase" evidence="1">
    <location>
        <begin position="1"/>
        <end position="376"/>
    </location>
</feature>
<dbReference type="Pfam" id="PF22669">
    <property type="entry name" value="Exo_endo_phos2"/>
    <property type="match status" value="1"/>
</dbReference>
<accession>A0A1Y2F3N4</accession>
<dbReference type="GO" id="GO:0004527">
    <property type="term" value="F:exonuclease activity"/>
    <property type="evidence" value="ECO:0007669"/>
    <property type="project" value="UniProtKB-KW"/>
</dbReference>
<reference evidence="2 3" key="1">
    <citation type="submission" date="2016-07" db="EMBL/GenBank/DDBJ databases">
        <title>Pervasive Adenine N6-methylation of Active Genes in Fungi.</title>
        <authorList>
            <consortium name="DOE Joint Genome Institute"/>
            <person name="Mondo S.J."/>
            <person name="Dannebaum R.O."/>
            <person name="Kuo R.C."/>
            <person name="Labutti K."/>
            <person name="Haridas S."/>
            <person name="Kuo A."/>
            <person name="Salamov A."/>
            <person name="Ahrendt S.R."/>
            <person name="Lipzen A."/>
            <person name="Sullivan W."/>
            <person name="Andreopoulos W.B."/>
            <person name="Clum A."/>
            <person name="Lindquist E."/>
            <person name="Daum C."/>
            <person name="Ramamoorthy G.K."/>
            <person name="Gryganskyi A."/>
            <person name="Culley D."/>
            <person name="Magnuson J.K."/>
            <person name="James T.Y."/>
            <person name="O'Malley M.A."/>
            <person name="Stajich J.E."/>
            <person name="Spatafora J.W."/>
            <person name="Visel A."/>
            <person name="Grigoriev I.V."/>
        </authorList>
    </citation>
    <scope>NUCLEOTIDE SEQUENCE [LARGE SCALE GENOMIC DNA]</scope>
    <source>
        <strain evidence="2 3">62-1032</strain>
    </source>
</reference>
<dbReference type="EMBL" id="MCGR01000029">
    <property type="protein sequence ID" value="ORY78479.1"/>
    <property type="molecule type" value="Genomic_DNA"/>
</dbReference>
<dbReference type="PANTHER" id="PTHR11200:SF286">
    <property type="entry name" value="5-PHOSPHATASE, PUTATIVE (AFU_ORTHOLOGUE AFUA_5G07600)-RELATED"/>
    <property type="match status" value="1"/>
</dbReference>
<evidence type="ECO:0000313" key="3">
    <source>
        <dbReference type="Proteomes" id="UP000193467"/>
    </source>
</evidence>
<dbReference type="GO" id="GO:0004519">
    <property type="term" value="F:endonuclease activity"/>
    <property type="evidence" value="ECO:0007669"/>
    <property type="project" value="UniProtKB-KW"/>
</dbReference>
<keyword evidence="2" id="KW-0540">Nuclease</keyword>
<dbReference type="PANTHER" id="PTHR11200">
    <property type="entry name" value="INOSITOL 5-PHOSPHATASE"/>
    <property type="match status" value="1"/>
</dbReference>
<gene>
    <name evidence="2" type="ORF">BCR35DRAFT_352974</name>
</gene>
<dbReference type="STRING" id="106004.A0A1Y2F3N4"/>
<protein>
    <submittedName>
        <fullName evidence="2">Endonuclease/exonuclease/phosphatase</fullName>
    </submittedName>
</protein>
<dbReference type="InterPro" id="IPR046985">
    <property type="entry name" value="IP5"/>
</dbReference>
<proteinExistence type="predicted"/>
<organism evidence="2 3">
    <name type="scientific">Leucosporidium creatinivorum</name>
    <dbReference type="NCBI Taxonomy" id="106004"/>
    <lineage>
        <taxon>Eukaryota</taxon>
        <taxon>Fungi</taxon>
        <taxon>Dikarya</taxon>
        <taxon>Basidiomycota</taxon>
        <taxon>Pucciniomycotina</taxon>
        <taxon>Microbotryomycetes</taxon>
        <taxon>Leucosporidiales</taxon>
        <taxon>Leucosporidium</taxon>
    </lineage>
</organism>
<keyword evidence="2" id="KW-0255">Endonuclease</keyword>
<dbReference type="SUPFAM" id="SSF56219">
    <property type="entry name" value="DNase I-like"/>
    <property type="match status" value="1"/>
</dbReference>
<evidence type="ECO:0000259" key="1">
    <source>
        <dbReference type="SMART" id="SM00128"/>
    </source>
</evidence>
<dbReference type="InterPro" id="IPR000300">
    <property type="entry name" value="IPPc"/>
</dbReference>
<name>A0A1Y2F3N4_9BASI</name>
<dbReference type="InterPro" id="IPR036691">
    <property type="entry name" value="Endo/exonu/phosph_ase_sf"/>
</dbReference>
<sequence>MGYRIQAATYNGYLSTINPTQPGAAVADWLGPTLGTTSSSEPPDFFAIGFQEMIPLHLALLGLTQVALDAHDHLILEAIESHAGGKETYTLLAKSVLGGIALLVYGRDKTVTGKVVDVRVAKAACGIGRLMGNKGAVGVRVVLEPEEEDEKTEQEHSGHTVLTFVTAHLAAHDSGLKRRNEDWRTIVERLVFAPGVEGESQHFSIPEGRRRDVFEALRRKWLPSEPKGVQIYDTSALFFFGDLNYRISTKTPTTLPLSTLTTALSPSTLNLPSLLPHDQLTHERLSNPPRSLHHLQEGSITFPPTYKYKVGTIDTFKSFKSRVPGWCDRILFATWADGDEGEGAAKVESYKSIPEFTQSDHKPVTAIISLPRPPTDSAAAGKALRLPWKAPFAIDPSWKQKQLIGSAMDRFVGLVWCILVLAGFNKDARIGLGNVLAMALAAYYRKSLFGL</sequence>
<dbReference type="OrthoDB" id="62798at2759"/>
<dbReference type="Proteomes" id="UP000193467">
    <property type="component" value="Unassembled WGS sequence"/>
</dbReference>